<keyword evidence="8" id="KW-1185">Reference proteome</keyword>
<evidence type="ECO:0000313" key="7">
    <source>
        <dbReference type="EMBL" id="KAL2462158.1"/>
    </source>
</evidence>
<feature type="coiled-coil region" evidence="3">
    <location>
        <begin position="396"/>
        <end position="553"/>
    </location>
</feature>
<evidence type="ECO:0000256" key="2">
    <source>
        <dbReference type="ARBA" id="ARBA00023158"/>
    </source>
</evidence>
<dbReference type="AlphaFoldDB" id="A0ABD1PFK1"/>
<sequence>MKFKATTHKYQLNFMTKTQVIEVGNDSFSSQIYVFRPFGELLSTPDVDETELFDHRLRSDSPPVVVPLVTQTFQREHWRSVNIEMGSSSDEESDISDSEITEYSKKPYEGLKSGIYKVKGPNGILRCPFCAGKKKQGYKYKDLLQHSTGVSKGASHRSAKQKANHLALAKYLENELADEAEPLPQRVVAPVAAKSEQTELYCWPWTGIVVNIHNKRENGKDLGSSSYWLKKFSKYKPLAVEVFWDDQELIAQAVVRFDSDWTGFKNAMEFENFFEADHHSKKEWGARSSSLGSNIYGWVARDDDYRSEGTVGYYLRKTGGLKTISDLIQEATENRNKTVANLANEIDMKNDNLDQLQVKYNERTMSLSRMLVEKDMLHRAFFEETRKMQRIAREHVQRVLDEQEFLNMELENKRRRLDSWSKELNKREALTEREKQKLEEEKQKNDVRNNALQMASEEQKRADENVLRLVEEQKREKEDAMKRVLELERNLVEKQKLEMEIEELKGKLEVMKHMGGNDDAAVQKKIKEMNEQLEEKIEEMDGLEDLNKQLLTKELLSNNELQKARKELIAGLSEMLSSSRVNIGIKRMGEIDEKSFQNTCKQRFPVEEAEIKTAELCSLWQDKLKNPEFHPFKIIQVNEKHEEVLDEDDESLYKLKNEWGDEIYNGVTTALKELNEYNPSGRYVVAELWNFKENRKATLKEVISYILKQIKTLKRKR</sequence>
<dbReference type="PANTHER" id="PTHR21596:SF3">
    <property type="entry name" value="FACTOR OF DNA METHYLATION 1-RELATED"/>
    <property type="match status" value="1"/>
</dbReference>
<evidence type="ECO:0000259" key="5">
    <source>
        <dbReference type="Pfam" id="PF03469"/>
    </source>
</evidence>
<dbReference type="Pfam" id="PF03469">
    <property type="entry name" value="XH"/>
    <property type="match status" value="1"/>
</dbReference>
<organism evidence="7 8">
    <name type="scientific">Abeliophyllum distichum</name>
    <dbReference type="NCBI Taxonomy" id="126358"/>
    <lineage>
        <taxon>Eukaryota</taxon>
        <taxon>Viridiplantae</taxon>
        <taxon>Streptophyta</taxon>
        <taxon>Embryophyta</taxon>
        <taxon>Tracheophyta</taxon>
        <taxon>Spermatophyta</taxon>
        <taxon>Magnoliopsida</taxon>
        <taxon>eudicotyledons</taxon>
        <taxon>Gunneridae</taxon>
        <taxon>Pentapetalae</taxon>
        <taxon>asterids</taxon>
        <taxon>lamiids</taxon>
        <taxon>Lamiales</taxon>
        <taxon>Oleaceae</taxon>
        <taxon>Forsythieae</taxon>
        <taxon>Abeliophyllum</taxon>
    </lineage>
</organism>
<dbReference type="InterPro" id="IPR045177">
    <property type="entry name" value="FDM1-5/IDN2"/>
</dbReference>
<gene>
    <name evidence="7" type="ORF">Adt_45578</name>
</gene>
<dbReference type="InterPro" id="IPR005379">
    <property type="entry name" value="FDM1-5/IDN2_XH"/>
</dbReference>
<accession>A0ABD1PFK1</accession>
<dbReference type="GO" id="GO:0031047">
    <property type="term" value="P:regulatory ncRNA-mediated gene silencing"/>
    <property type="evidence" value="ECO:0007669"/>
    <property type="project" value="UniProtKB-KW"/>
</dbReference>
<evidence type="ECO:0000256" key="1">
    <source>
        <dbReference type="ARBA" id="ARBA00023054"/>
    </source>
</evidence>
<name>A0ABD1PFK1_9LAMI</name>
<dbReference type="InterPro" id="IPR005381">
    <property type="entry name" value="Znf-XS_domain"/>
</dbReference>
<dbReference type="EMBL" id="JBFOLK010000014">
    <property type="protein sequence ID" value="KAL2462158.1"/>
    <property type="molecule type" value="Genomic_DNA"/>
</dbReference>
<proteinExistence type="predicted"/>
<feature type="domain" description="XS" evidence="4">
    <location>
        <begin position="199"/>
        <end position="306"/>
    </location>
</feature>
<evidence type="ECO:0000259" key="6">
    <source>
        <dbReference type="Pfam" id="PF03470"/>
    </source>
</evidence>
<comment type="caution">
    <text evidence="7">The sequence shown here is derived from an EMBL/GenBank/DDBJ whole genome shotgun (WGS) entry which is preliminary data.</text>
</comment>
<feature type="domain" description="Factor of DNA methylation 1-5/IDN2" evidence="5">
    <location>
        <begin position="586"/>
        <end position="716"/>
    </location>
</feature>
<dbReference type="PANTHER" id="PTHR21596">
    <property type="entry name" value="RIBONUCLEASE P SUBUNIT P38"/>
    <property type="match status" value="1"/>
</dbReference>
<protein>
    <submittedName>
        <fullName evidence="7">Factor of DNA methylation 1</fullName>
    </submittedName>
</protein>
<keyword evidence="1 3" id="KW-0175">Coiled coil</keyword>
<reference evidence="8" key="1">
    <citation type="submission" date="2024-07" db="EMBL/GenBank/DDBJ databases">
        <title>Two chromosome-level genome assemblies of Korean endemic species Abeliophyllum distichum and Forsythia ovata (Oleaceae).</title>
        <authorList>
            <person name="Jang H."/>
        </authorList>
    </citation>
    <scope>NUCLEOTIDE SEQUENCE [LARGE SCALE GENOMIC DNA]</scope>
</reference>
<dbReference type="InterPro" id="IPR005380">
    <property type="entry name" value="XS_domain"/>
</dbReference>
<dbReference type="InterPro" id="IPR038588">
    <property type="entry name" value="XS_domain_sf"/>
</dbReference>
<dbReference type="Pfam" id="PF03468">
    <property type="entry name" value="XS"/>
    <property type="match status" value="1"/>
</dbReference>
<feature type="domain" description="Zinc finger-XS" evidence="6">
    <location>
        <begin position="127"/>
        <end position="169"/>
    </location>
</feature>
<dbReference type="Proteomes" id="UP001604336">
    <property type="component" value="Unassembled WGS sequence"/>
</dbReference>
<dbReference type="Gene3D" id="3.30.70.2890">
    <property type="entry name" value="XS domain"/>
    <property type="match status" value="1"/>
</dbReference>
<dbReference type="Pfam" id="PF03470">
    <property type="entry name" value="zf-XS"/>
    <property type="match status" value="1"/>
</dbReference>
<evidence type="ECO:0000256" key="3">
    <source>
        <dbReference type="SAM" id="Coils"/>
    </source>
</evidence>
<evidence type="ECO:0000313" key="8">
    <source>
        <dbReference type="Proteomes" id="UP001604336"/>
    </source>
</evidence>
<keyword evidence="2" id="KW-0943">RNA-mediated gene silencing</keyword>
<evidence type="ECO:0000259" key="4">
    <source>
        <dbReference type="Pfam" id="PF03468"/>
    </source>
</evidence>